<dbReference type="InterPro" id="IPR024791">
    <property type="entry name" value="Cyt_c/ubiquinol_Oxase_su3"/>
</dbReference>
<evidence type="ECO:0000259" key="10">
    <source>
        <dbReference type="PROSITE" id="PS50253"/>
    </source>
</evidence>
<evidence type="ECO:0000313" key="11">
    <source>
        <dbReference type="EMBL" id="ACA62661.1"/>
    </source>
</evidence>
<geneLocation type="mitochondrion" evidence="11"/>
<evidence type="ECO:0000256" key="5">
    <source>
        <dbReference type="ARBA" id="ARBA00022967"/>
    </source>
</evidence>
<organism evidence="11">
    <name type="scientific">Calisoga longitarsis</name>
    <dbReference type="NCBI Taxonomy" id="394809"/>
    <lineage>
        <taxon>Eukaryota</taxon>
        <taxon>Metazoa</taxon>
        <taxon>Ecdysozoa</taxon>
        <taxon>Arthropoda</taxon>
        <taxon>Chelicerata</taxon>
        <taxon>Arachnida</taxon>
        <taxon>Araneae</taxon>
        <taxon>Mygalomorphae</taxon>
        <taxon>Avicularoidea</taxon>
        <taxon>Nemesiidae</taxon>
        <taxon>Calisoga</taxon>
    </lineage>
</organism>
<dbReference type="PANTHER" id="PTHR11403">
    <property type="entry name" value="CYTOCHROME C OXIDASE SUBUNIT III"/>
    <property type="match status" value="1"/>
</dbReference>
<evidence type="ECO:0000256" key="7">
    <source>
        <dbReference type="ARBA" id="ARBA00023136"/>
    </source>
</evidence>
<feature type="domain" description="Heme-copper oxidase subunit III family profile" evidence="10">
    <location>
        <begin position="4"/>
        <end position="261"/>
    </location>
</feature>
<dbReference type="EMBL" id="EU523754">
    <property type="protein sequence ID" value="ACA62661.1"/>
    <property type="molecule type" value="Genomic_DNA"/>
</dbReference>
<keyword evidence="4 8" id="KW-0812">Transmembrane</keyword>
<dbReference type="InterPro" id="IPR013833">
    <property type="entry name" value="Cyt_c_oxidase_su3_a-hlx"/>
</dbReference>
<dbReference type="GO" id="GO:0004129">
    <property type="term" value="F:cytochrome-c oxidase activity"/>
    <property type="evidence" value="ECO:0007669"/>
    <property type="project" value="InterPro"/>
</dbReference>
<feature type="transmembrane region" description="Helical" evidence="9">
    <location>
        <begin position="240"/>
        <end position="260"/>
    </location>
</feature>
<dbReference type="GO" id="GO:0005739">
    <property type="term" value="C:mitochondrion"/>
    <property type="evidence" value="ECO:0007669"/>
    <property type="project" value="TreeGrafter"/>
</dbReference>
<gene>
    <name evidence="11" type="primary">CO3</name>
</gene>
<reference evidence="11" key="1">
    <citation type="journal article" date="2008" name="Mol. Biol. Evol.">
        <title>Parallel evolution of truncated transfer RNA genes in arachnid mitochondrial genomes.</title>
        <authorList>
            <person name="Masta S.E."/>
            <person name="Boore J.L."/>
        </authorList>
    </citation>
    <scope>NUCLEOTIDE SEQUENCE</scope>
</reference>
<evidence type="ECO:0000256" key="1">
    <source>
        <dbReference type="ARBA" id="ARBA00004141"/>
    </source>
</evidence>
<keyword evidence="5" id="KW-1278">Translocase</keyword>
<feature type="transmembrane region" description="Helical" evidence="9">
    <location>
        <begin position="191"/>
        <end position="220"/>
    </location>
</feature>
<dbReference type="CDD" id="cd01665">
    <property type="entry name" value="Cyt_c_Oxidase_III"/>
    <property type="match status" value="1"/>
</dbReference>
<feature type="transmembrane region" description="Helical" evidence="9">
    <location>
        <begin position="159"/>
        <end position="179"/>
    </location>
</feature>
<evidence type="ECO:0000256" key="9">
    <source>
        <dbReference type="SAM" id="Phobius"/>
    </source>
</evidence>
<evidence type="ECO:0000256" key="8">
    <source>
        <dbReference type="RuleBase" id="RU003375"/>
    </source>
</evidence>
<feature type="transmembrane region" description="Helical" evidence="9">
    <location>
        <begin position="13"/>
        <end position="32"/>
    </location>
</feature>
<sequence>MENLFHPYHLVTISPWPVVMGVVVLIVIVGVVKMMFLSSYALFFFGLVVSGLVVSMWWRDVIRESTYEGSHVSVVVSGLMVGMVLFIVSEVFFFVSFFWTFFHSSLVPVMDLGGVWPPSGVESFNPFQIPLLNTIILLSSGVSVTWAHQCLLVGDTDALGRSLMMTWMLGIYFLMLQLFEYFSATFSISDSVFGSVFFVATGFHGLHVMIGTVFLIVVWVRAVSLHFSESHHFGFEASAWYWHFVDVVWLFLFSVVYWWGG</sequence>
<name>B2CKU9_9ARAC</name>
<comment type="similarity">
    <text evidence="2 8">Belongs to the cytochrome c oxidase subunit 3 family.</text>
</comment>
<feature type="transmembrane region" description="Helical" evidence="9">
    <location>
        <begin position="39"/>
        <end position="58"/>
    </location>
</feature>
<dbReference type="SUPFAM" id="SSF81452">
    <property type="entry name" value="Cytochrome c oxidase subunit III-like"/>
    <property type="match status" value="1"/>
</dbReference>
<evidence type="ECO:0000256" key="2">
    <source>
        <dbReference type="ARBA" id="ARBA00010581"/>
    </source>
</evidence>
<dbReference type="Pfam" id="PF00510">
    <property type="entry name" value="COX3"/>
    <property type="match status" value="1"/>
</dbReference>
<comment type="subcellular location">
    <subcellularLocation>
        <location evidence="1">Membrane</location>
        <topology evidence="1">Multi-pass membrane protein</topology>
    </subcellularLocation>
</comment>
<evidence type="ECO:0000256" key="6">
    <source>
        <dbReference type="ARBA" id="ARBA00022989"/>
    </source>
</evidence>
<dbReference type="PANTHER" id="PTHR11403:SF7">
    <property type="entry name" value="CYTOCHROME C OXIDASE SUBUNIT 3"/>
    <property type="match status" value="1"/>
</dbReference>
<protein>
    <recommendedName>
        <fullName evidence="3 8">Cytochrome c oxidase subunit 3</fullName>
    </recommendedName>
</protein>
<keyword evidence="8 11" id="KW-0496">Mitochondrion</keyword>
<evidence type="ECO:0000256" key="3">
    <source>
        <dbReference type="ARBA" id="ARBA00015944"/>
    </source>
</evidence>
<dbReference type="Gene3D" id="1.10.287.70">
    <property type="match status" value="1"/>
</dbReference>
<comment type="function">
    <text evidence="8">Component of the cytochrome c oxidase, the last enzyme in the mitochondrial electron transport chain which drives oxidative phosphorylation. The respiratory chain contains 3 multisubunit complexes succinate dehydrogenase (complex II, CII), ubiquinol-cytochrome c oxidoreductase (cytochrome b-c1 complex, complex III, CIII) and cytochrome c oxidase (complex IV, CIV), that cooperate to transfer electrons derived from NADH and succinate to molecular oxygen, creating an electrochemical gradient over the inner membrane that drives transmembrane transport and the ATP synthase. Cytochrome c oxidase is the component of the respiratory chain that catalyzes the reduction of oxygen to water. Electrons originating from reduced cytochrome c in the intermembrane space (IMS) are transferred via the dinuclear copper A center (CU(A)) of subunit 2 and heme A of subunit 1 to the active site in subunit 1, a binuclear center (BNC) formed by heme A3 and copper B (CU(B)). The BNC reduces molecular oxygen to 2 water molecules using 4 electrons from cytochrome c in the IMS and 4 protons from the mitochondrial matrix.</text>
</comment>
<dbReference type="PROSITE" id="PS50253">
    <property type="entry name" value="COX3"/>
    <property type="match status" value="1"/>
</dbReference>
<dbReference type="GO" id="GO:0016020">
    <property type="term" value="C:membrane"/>
    <property type="evidence" value="ECO:0007669"/>
    <property type="project" value="UniProtKB-SubCell"/>
</dbReference>
<dbReference type="InterPro" id="IPR000298">
    <property type="entry name" value="Cyt_c_oxidase-like_su3"/>
</dbReference>
<dbReference type="FunFam" id="1.20.120.80:FF:000002">
    <property type="entry name" value="Cytochrome c oxidase subunit 3"/>
    <property type="match status" value="1"/>
</dbReference>
<keyword evidence="7 9" id="KW-0472">Membrane</keyword>
<feature type="transmembrane region" description="Helical" evidence="9">
    <location>
        <begin position="78"/>
        <end position="102"/>
    </location>
</feature>
<dbReference type="GO" id="GO:0006123">
    <property type="term" value="P:mitochondrial electron transport, cytochrome c to oxygen"/>
    <property type="evidence" value="ECO:0007669"/>
    <property type="project" value="TreeGrafter"/>
</dbReference>
<dbReference type="AlphaFoldDB" id="B2CKU9"/>
<dbReference type="Gene3D" id="1.20.120.80">
    <property type="entry name" value="Cytochrome c oxidase, subunit III, four-helix bundle"/>
    <property type="match status" value="1"/>
</dbReference>
<evidence type="ECO:0000256" key="4">
    <source>
        <dbReference type="ARBA" id="ARBA00022692"/>
    </source>
</evidence>
<accession>B2CKU9</accession>
<dbReference type="InterPro" id="IPR033945">
    <property type="entry name" value="Cyt_c_oxase_su3_dom"/>
</dbReference>
<proteinExistence type="inferred from homology"/>
<keyword evidence="6 9" id="KW-1133">Transmembrane helix</keyword>
<dbReference type="InterPro" id="IPR035973">
    <property type="entry name" value="Cyt_c_oxidase_su3-like_sf"/>
</dbReference>